<dbReference type="EMBL" id="JAPDRK010000011">
    <property type="protein sequence ID" value="KAJ9607609.1"/>
    <property type="molecule type" value="Genomic_DNA"/>
</dbReference>
<dbReference type="AlphaFoldDB" id="A0AA38X6D9"/>
<accession>A0AA38X6D9</accession>
<reference evidence="1" key="1">
    <citation type="submission" date="2022-10" db="EMBL/GenBank/DDBJ databases">
        <title>Culturing micro-colonial fungi from biological soil crusts in the Mojave desert and describing Neophaeococcomyces mojavensis, and introducing the new genera and species Taxawa tesnikishii.</title>
        <authorList>
            <person name="Kurbessoian T."/>
            <person name="Stajich J.E."/>
        </authorList>
    </citation>
    <scope>NUCLEOTIDE SEQUENCE</scope>
    <source>
        <strain evidence="1">TK_41</strain>
    </source>
</reference>
<keyword evidence="2" id="KW-1185">Reference proteome</keyword>
<evidence type="ECO:0000313" key="1">
    <source>
        <dbReference type="EMBL" id="KAJ9607609.1"/>
    </source>
</evidence>
<comment type="caution">
    <text evidence="1">The sequence shown here is derived from an EMBL/GenBank/DDBJ whole genome shotgun (WGS) entry which is preliminary data.</text>
</comment>
<evidence type="ECO:0000313" key="2">
    <source>
        <dbReference type="Proteomes" id="UP001172673"/>
    </source>
</evidence>
<dbReference type="Proteomes" id="UP001172673">
    <property type="component" value="Unassembled WGS sequence"/>
</dbReference>
<name>A0AA38X6D9_9EURO</name>
<proteinExistence type="predicted"/>
<sequence length="153" mass="17810">MSLVMHRAIELMEPCVCLYQQRYDLKVNSSVQKRIGAPINPGGCPPQMATELIWYFFARLNAKIIEWQEGWAREKARKRLELKAAELKDDWEFTRPRLLEELRALDWEDMQDLADDWGVLSFQQHPMGIVDAIDETLLNAYAKEAAAMKLELN</sequence>
<gene>
    <name evidence="1" type="ORF">H2200_007687</name>
</gene>
<protein>
    <submittedName>
        <fullName evidence="1">Uncharacterized protein</fullName>
    </submittedName>
</protein>
<organism evidence="1 2">
    <name type="scientific">Cladophialophora chaetospira</name>
    <dbReference type="NCBI Taxonomy" id="386627"/>
    <lineage>
        <taxon>Eukaryota</taxon>
        <taxon>Fungi</taxon>
        <taxon>Dikarya</taxon>
        <taxon>Ascomycota</taxon>
        <taxon>Pezizomycotina</taxon>
        <taxon>Eurotiomycetes</taxon>
        <taxon>Chaetothyriomycetidae</taxon>
        <taxon>Chaetothyriales</taxon>
        <taxon>Herpotrichiellaceae</taxon>
        <taxon>Cladophialophora</taxon>
    </lineage>
</organism>